<name>A0A1W0WK46_HYPEX</name>
<evidence type="ECO:0000256" key="1">
    <source>
        <dbReference type="SAM" id="Phobius"/>
    </source>
</evidence>
<reference evidence="3" key="1">
    <citation type="submission" date="2017-01" db="EMBL/GenBank/DDBJ databases">
        <title>Comparative genomics of anhydrobiosis in the tardigrade Hypsibius dujardini.</title>
        <authorList>
            <person name="Yoshida Y."/>
            <person name="Koutsovoulos G."/>
            <person name="Laetsch D."/>
            <person name="Stevens L."/>
            <person name="Kumar S."/>
            <person name="Horikawa D."/>
            <person name="Ishino K."/>
            <person name="Komine S."/>
            <person name="Tomita M."/>
            <person name="Blaxter M."/>
            <person name="Arakawa K."/>
        </authorList>
    </citation>
    <scope>NUCLEOTIDE SEQUENCE [LARGE SCALE GENOMIC DNA]</scope>
    <source>
        <strain evidence="3">Z151</strain>
    </source>
</reference>
<evidence type="ECO:0000313" key="2">
    <source>
        <dbReference type="EMBL" id="OQV15566.1"/>
    </source>
</evidence>
<dbReference type="AlphaFoldDB" id="A0A1W0WK46"/>
<proteinExistence type="predicted"/>
<keyword evidence="1" id="KW-1133">Transmembrane helix</keyword>
<keyword evidence="1" id="KW-0472">Membrane</keyword>
<keyword evidence="3" id="KW-1185">Reference proteome</keyword>
<protein>
    <submittedName>
        <fullName evidence="2">Uncharacterized protein</fullName>
    </submittedName>
</protein>
<organism evidence="2 3">
    <name type="scientific">Hypsibius exemplaris</name>
    <name type="common">Freshwater tardigrade</name>
    <dbReference type="NCBI Taxonomy" id="2072580"/>
    <lineage>
        <taxon>Eukaryota</taxon>
        <taxon>Metazoa</taxon>
        <taxon>Ecdysozoa</taxon>
        <taxon>Tardigrada</taxon>
        <taxon>Eutardigrada</taxon>
        <taxon>Parachela</taxon>
        <taxon>Hypsibioidea</taxon>
        <taxon>Hypsibiidae</taxon>
        <taxon>Hypsibius</taxon>
    </lineage>
</organism>
<sequence>MKQSSLESADERQASFLLLVFGMGGLVIVMCLVIVGYMYSRRKNTSQNQGTAYRPPGALFPTFADDESEEECFNRETMSKASFFRQETDIH</sequence>
<dbReference type="Proteomes" id="UP000192578">
    <property type="component" value="Unassembled WGS sequence"/>
</dbReference>
<feature type="transmembrane region" description="Helical" evidence="1">
    <location>
        <begin position="16"/>
        <end position="39"/>
    </location>
</feature>
<keyword evidence="1" id="KW-0812">Transmembrane</keyword>
<accession>A0A1W0WK46</accession>
<gene>
    <name evidence="2" type="ORF">BV898_10284</name>
</gene>
<dbReference type="EMBL" id="MTYJ01000087">
    <property type="protein sequence ID" value="OQV15566.1"/>
    <property type="molecule type" value="Genomic_DNA"/>
</dbReference>
<comment type="caution">
    <text evidence="2">The sequence shown here is derived from an EMBL/GenBank/DDBJ whole genome shotgun (WGS) entry which is preliminary data.</text>
</comment>
<evidence type="ECO:0000313" key="3">
    <source>
        <dbReference type="Proteomes" id="UP000192578"/>
    </source>
</evidence>